<dbReference type="OrthoDB" id="10326889at2759"/>
<organism evidence="1 2">
    <name type="scientific">Parasponia andersonii</name>
    <name type="common">Sponia andersonii</name>
    <dbReference type="NCBI Taxonomy" id="3476"/>
    <lineage>
        <taxon>Eukaryota</taxon>
        <taxon>Viridiplantae</taxon>
        <taxon>Streptophyta</taxon>
        <taxon>Embryophyta</taxon>
        <taxon>Tracheophyta</taxon>
        <taxon>Spermatophyta</taxon>
        <taxon>Magnoliopsida</taxon>
        <taxon>eudicotyledons</taxon>
        <taxon>Gunneridae</taxon>
        <taxon>Pentapetalae</taxon>
        <taxon>rosids</taxon>
        <taxon>fabids</taxon>
        <taxon>Rosales</taxon>
        <taxon>Cannabaceae</taxon>
        <taxon>Parasponia</taxon>
    </lineage>
</organism>
<name>A0A2P5BMM8_PARAD</name>
<evidence type="ECO:0000313" key="1">
    <source>
        <dbReference type="EMBL" id="PON50013.1"/>
    </source>
</evidence>
<proteinExistence type="predicted"/>
<keyword evidence="2" id="KW-1185">Reference proteome</keyword>
<accession>A0A2P5BMM8</accession>
<evidence type="ECO:0000313" key="2">
    <source>
        <dbReference type="Proteomes" id="UP000237105"/>
    </source>
</evidence>
<reference evidence="2" key="1">
    <citation type="submission" date="2016-06" db="EMBL/GenBank/DDBJ databases">
        <title>Parallel loss of symbiosis genes in relatives of nitrogen-fixing non-legume Parasponia.</title>
        <authorList>
            <person name="Van Velzen R."/>
            <person name="Holmer R."/>
            <person name="Bu F."/>
            <person name="Rutten L."/>
            <person name="Van Zeijl A."/>
            <person name="Liu W."/>
            <person name="Santuari L."/>
            <person name="Cao Q."/>
            <person name="Sharma T."/>
            <person name="Shen D."/>
            <person name="Roswanjaya Y."/>
            <person name="Wardhani T."/>
            <person name="Kalhor M.S."/>
            <person name="Jansen J."/>
            <person name="Van den Hoogen J."/>
            <person name="Gungor B."/>
            <person name="Hartog M."/>
            <person name="Hontelez J."/>
            <person name="Verver J."/>
            <person name="Yang W.-C."/>
            <person name="Schijlen E."/>
            <person name="Repin R."/>
            <person name="Schilthuizen M."/>
            <person name="Schranz E."/>
            <person name="Heidstra R."/>
            <person name="Miyata K."/>
            <person name="Fedorova E."/>
            <person name="Kohlen W."/>
            <person name="Bisseling T."/>
            <person name="Smit S."/>
            <person name="Geurts R."/>
        </authorList>
    </citation>
    <scope>NUCLEOTIDE SEQUENCE [LARGE SCALE GENOMIC DNA]</scope>
    <source>
        <strain evidence="2">cv. WU1-14</strain>
    </source>
</reference>
<comment type="caution">
    <text evidence="1">The sequence shown here is derived from an EMBL/GenBank/DDBJ whole genome shotgun (WGS) entry which is preliminary data.</text>
</comment>
<protein>
    <submittedName>
        <fullName evidence="1">Uncharacterized protein</fullName>
    </submittedName>
</protein>
<feature type="non-terminal residue" evidence="1">
    <location>
        <position position="1"/>
    </location>
</feature>
<gene>
    <name evidence="1" type="ORF">PanWU01x14_226500</name>
</gene>
<dbReference type="EMBL" id="JXTB01000251">
    <property type="protein sequence ID" value="PON50013.1"/>
    <property type="molecule type" value="Genomic_DNA"/>
</dbReference>
<dbReference type="Proteomes" id="UP000237105">
    <property type="component" value="Unassembled WGS sequence"/>
</dbReference>
<sequence>EYWPSIRTSMMVFNFLFEERHGLVQSTRLCCPLGRFVSSARKPVSSSSSTTPKPYTSLFTYKWPVERQHKCQAYHLVYSAENNKSISCLLKISSPVAMYSGAA</sequence>
<dbReference type="AlphaFoldDB" id="A0A2P5BMM8"/>